<comment type="caution">
    <text evidence="15">The sequence shown here is derived from an EMBL/GenBank/DDBJ whole genome shotgun (WGS) entry which is preliminary data.</text>
</comment>
<dbReference type="InterPro" id="IPR050277">
    <property type="entry name" value="Sodium:Solute_Symporter"/>
</dbReference>
<dbReference type="Gene3D" id="1.20.1730.10">
    <property type="entry name" value="Sodium/glucose cotransporter"/>
    <property type="match status" value="1"/>
</dbReference>
<evidence type="ECO:0000256" key="8">
    <source>
        <dbReference type="ARBA" id="ARBA00023053"/>
    </source>
</evidence>
<dbReference type="Proteomes" id="UP001291687">
    <property type="component" value="Unassembled WGS sequence"/>
</dbReference>
<dbReference type="InterPro" id="IPR001734">
    <property type="entry name" value="Na/solute_symporter"/>
</dbReference>
<evidence type="ECO:0000256" key="10">
    <source>
        <dbReference type="ARBA" id="ARBA00023136"/>
    </source>
</evidence>
<dbReference type="PANTHER" id="PTHR48086:SF3">
    <property type="entry name" value="SODIUM_PROLINE SYMPORTER"/>
    <property type="match status" value="1"/>
</dbReference>
<feature type="transmembrane region" description="Helical" evidence="14">
    <location>
        <begin position="182"/>
        <end position="202"/>
    </location>
</feature>
<dbReference type="RefSeq" id="WP_322776029.1">
    <property type="nucleotide sequence ID" value="NZ_JARJFB010000003.1"/>
</dbReference>
<feature type="transmembrane region" description="Helical" evidence="14">
    <location>
        <begin position="430"/>
        <end position="451"/>
    </location>
</feature>
<feature type="transmembrane region" description="Helical" evidence="14">
    <location>
        <begin position="6"/>
        <end position="23"/>
    </location>
</feature>
<evidence type="ECO:0000256" key="13">
    <source>
        <dbReference type="RuleBase" id="RU362091"/>
    </source>
</evidence>
<feature type="transmembrane region" description="Helical" evidence="14">
    <location>
        <begin position="296"/>
        <end position="317"/>
    </location>
</feature>
<evidence type="ECO:0000256" key="12">
    <source>
        <dbReference type="ARBA" id="ARBA00033708"/>
    </source>
</evidence>
<accession>A0ABU5NAC7</accession>
<evidence type="ECO:0000256" key="5">
    <source>
        <dbReference type="ARBA" id="ARBA00022692"/>
    </source>
</evidence>
<feature type="transmembrane region" description="Helical" evidence="14">
    <location>
        <begin position="407"/>
        <end position="424"/>
    </location>
</feature>
<organism evidence="15 16">
    <name type="scientific">Candidatus Megaera venefica</name>
    <dbReference type="NCBI Taxonomy" id="2055910"/>
    <lineage>
        <taxon>Bacteria</taxon>
        <taxon>Pseudomonadati</taxon>
        <taxon>Pseudomonadota</taxon>
        <taxon>Alphaproteobacteria</taxon>
        <taxon>Rickettsiales</taxon>
        <taxon>Rickettsiaceae</taxon>
        <taxon>Candidatus Megaera</taxon>
    </lineage>
</organism>
<proteinExistence type="inferred from homology"/>
<feature type="transmembrane region" description="Helical" evidence="14">
    <location>
        <begin position="118"/>
        <end position="139"/>
    </location>
</feature>
<name>A0ABU5NAC7_9RICK</name>
<feature type="transmembrane region" description="Helical" evidence="14">
    <location>
        <begin position="264"/>
        <end position="284"/>
    </location>
</feature>
<feature type="transmembrane region" description="Helical" evidence="14">
    <location>
        <begin position="351"/>
        <end position="371"/>
    </location>
</feature>
<evidence type="ECO:0000313" key="15">
    <source>
        <dbReference type="EMBL" id="MEA0970122.1"/>
    </source>
</evidence>
<feature type="transmembrane region" description="Helical" evidence="14">
    <location>
        <begin position="43"/>
        <end position="62"/>
    </location>
</feature>
<keyword evidence="6" id="KW-0769">Symport</keyword>
<keyword evidence="11" id="KW-0739">Sodium transport</keyword>
<keyword evidence="8" id="KW-0915">Sodium</keyword>
<evidence type="ECO:0000256" key="4">
    <source>
        <dbReference type="ARBA" id="ARBA00022475"/>
    </source>
</evidence>
<evidence type="ECO:0000256" key="1">
    <source>
        <dbReference type="ARBA" id="ARBA00004651"/>
    </source>
</evidence>
<comment type="subcellular location">
    <subcellularLocation>
        <location evidence="1">Cell membrane</location>
        <topology evidence="1">Multi-pass membrane protein</topology>
    </subcellularLocation>
</comment>
<dbReference type="EMBL" id="JARJFB010000003">
    <property type="protein sequence ID" value="MEA0970122.1"/>
    <property type="molecule type" value="Genomic_DNA"/>
</dbReference>
<evidence type="ECO:0000256" key="14">
    <source>
        <dbReference type="SAM" id="Phobius"/>
    </source>
</evidence>
<dbReference type="PANTHER" id="PTHR48086">
    <property type="entry name" value="SODIUM/PROLINE SYMPORTER-RELATED"/>
    <property type="match status" value="1"/>
</dbReference>
<reference evidence="15 16" key="1">
    <citation type="submission" date="2023-03" db="EMBL/GenBank/DDBJ databases">
        <title>Host association and intracellularity evolved multiple times independently in the Rickettsiales.</title>
        <authorList>
            <person name="Castelli M."/>
            <person name="Nardi T."/>
            <person name="Gammuto L."/>
            <person name="Bellinzona G."/>
            <person name="Sabaneyeva E."/>
            <person name="Potekhin A."/>
            <person name="Serra V."/>
            <person name="Petroni G."/>
            <person name="Sassera D."/>
        </authorList>
    </citation>
    <scope>NUCLEOTIDE SEQUENCE [LARGE SCALE GENOMIC DNA]</scope>
    <source>
        <strain evidence="15 16">Sr 2-6</strain>
    </source>
</reference>
<feature type="transmembrane region" description="Helical" evidence="14">
    <location>
        <begin position="377"/>
        <end position="400"/>
    </location>
</feature>
<feature type="transmembrane region" description="Helical" evidence="14">
    <location>
        <begin position="74"/>
        <end position="92"/>
    </location>
</feature>
<keyword evidence="10 14" id="KW-0472">Membrane</keyword>
<keyword evidence="5 14" id="KW-0812">Transmembrane</keyword>
<gene>
    <name evidence="15" type="ORF">Megvenef_00071</name>
</gene>
<feature type="transmembrane region" description="Helical" evidence="14">
    <location>
        <begin position="222"/>
        <end position="243"/>
    </location>
</feature>
<dbReference type="Pfam" id="PF00474">
    <property type="entry name" value="SSF"/>
    <property type="match status" value="1"/>
</dbReference>
<keyword evidence="3" id="KW-0813">Transport</keyword>
<dbReference type="InterPro" id="IPR038377">
    <property type="entry name" value="Na/Glc_symporter_sf"/>
</dbReference>
<evidence type="ECO:0000256" key="7">
    <source>
        <dbReference type="ARBA" id="ARBA00022989"/>
    </source>
</evidence>
<evidence type="ECO:0000256" key="11">
    <source>
        <dbReference type="ARBA" id="ARBA00023201"/>
    </source>
</evidence>
<dbReference type="CDD" id="cd10322">
    <property type="entry name" value="SLC5sbd"/>
    <property type="match status" value="1"/>
</dbReference>
<keyword evidence="4" id="KW-1003">Cell membrane</keyword>
<evidence type="ECO:0000256" key="6">
    <source>
        <dbReference type="ARBA" id="ARBA00022847"/>
    </source>
</evidence>
<evidence type="ECO:0000256" key="3">
    <source>
        <dbReference type="ARBA" id="ARBA00022448"/>
    </source>
</evidence>
<dbReference type="PROSITE" id="PS50283">
    <property type="entry name" value="NA_SOLUT_SYMP_3"/>
    <property type="match status" value="1"/>
</dbReference>
<feature type="transmembrane region" description="Helical" evidence="14">
    <location>
        <begin position="151"/>
        <end position="175"/>
    </location>
</feature>
<sequence length="459" mass="50102">MIDIIIVFSYLLLLLIIGIVKRTTGGNFKSFSRITKGVKGNHLFLVATIFASSIGGGTTFGISEKAFSETIANSYGLIIAMPIDILIAIYIVPKLIQHYGSETIGDIMSSYYGSPGRYIGGVSAILVSIGLLAAQISVSGRIFEYILQVDYVLGVTLSYGIVVIYTTIGGLQSVLFTNLIQFFAMIVAIPIITIFGLYQIGLDKFISSVPLDKVSFSDNQDLLGITISAALGFSVINLLPTFIQRALINKDSKTTTNAILIKTGVYVIFLIFVTINGLIAYIQYPDIKASLALPYLIDHIIPVGVQGIVVVGLLAAVMSTADSDLNITSVTIVKDIMNPLFAVKNQNSMLMLARIMNVLIGSIAIVIALCFSKVVDLVIFVVGFWSPIVLVPMIFGLFGIIIGKRDFIISCTTGAITFVIWQLYFEKYFYLKGVFVGTISHLLIFLAFYFVKRINYKTH</sequence>
<keyword evidence="16" id="KW-1185">Reference proteome</keyword>
<keyword evidence="7 14" id="KW-1133">Transmembrane helix</keyword>
<comment type="similarity">
    <text evidence="2 13">Belongs to the sodium:solute symporter (SSF) (TC 2.A.21) family.</text>
</comment>
<evidence type="ECO:0000313" key="16">
    <source>
        <dbReference type="Proteomes" id="UP001291687"/>
    </source>
</evidence>
<keyword evidence="9" id="KW-0406">Ion transport</keyword>
<comment type="catalytic activity">
    <reaction evidence="12">
        <text>L-proline(in) + Na(+)(in) = L-proline(out) + Na(+)(out)</text>
        <dbReference type="Rhea" id="RHEA:28967"/>
        <dbReference type="ChEBI" id="CHEBI:29101"/>
        <dbReference type="ChEBI" id="CHEBI:60039"/>
    </reaction>
</comment>
<evidence type="ECO:0000256" key="2">
    <source>
        <dbReference type="ARBA" id="ARBA00006434"/>
    </source>
</evidence>
<protein>
    <submittedName>
        <fullName evidence="15">Sodium:solute symporter family protein</fullName>
    </submittedName>
</protein>
<evidence type="ECO:0000256" key="9">
    <source>
        <dbReference type="ARBA" id="ARBA00023065"/>
    </source>
</evidence>